<feature type="region of interest" description="Disordered" evidence="1">
    <location>
        <begin position="388"/>
        <end position="417"/>
    </location>
</feature>
<dbReference type="Ensembl" id="ENSFHET00000029313.1">
    <property type="protein sequence ID" value="ENSFHEP00000019947.1"/>
    <property type="gene ID" value="ENSFHEG00000021848.1"/>
</dbReference>
<dbReference type="GeneTree" id="ENSGT00530000064873"/>
<dbReference type="InterPro" id="IPR036924">
    <property type="entry name" value="Prion/Doppel_b-ribbon_dom_sf"/>
</dbReference>
<dbReference type="AlphaFoldDB" id="A0A3Q2Q274"/>
<feature type="compositionally biased region" description="Low complexity" evidence="1">
    <location>
        <begin position="388"/>
        <end position="400"/>
    </location>
</feature>
<accession>A0A3Q2Q274</accession>
<feature type="compositionally biased region" description="Low complexity" evidence="1">
    <location>
        <begin position="166"/>
        <end position="183"/>
    </location>
</feature>
<dbReference type="SUPFAM" id="SSF54098">
    <property type="entry name" value="Prion-like"/>
    <property type="match status" value="1"/>
</dbReference>
<dbReference type="GO" id="GO:0051260">
    <property type="term" value="P:protein homooligomerization"/>
    <property type="evidence" value="ECO:0007669"/>
    <property type="project" value="InterPro"/>
</dbReference>
<evidence type="ECO:0000313" key="2">
    <source>
        <dbReference type="Ensembl" id="ENSFHEP00000019947.1"/>
    </source>
</evidence>
<dbReference type="Gene3D" id="1.10.790.10">
    <property type="entry name" value="Prion/Doppel protein, beta-ribbon domain"/>
    <property type="match status" value="1"/>
</dbReference>
<feature type="region of interest" description="Disordered" evidence="1">
    <location>
        <begin position="66"/>
        <end position="191"/>
    </location>
</feature>
<evidence type="ECO:0000313" key="3">
    <source>
        <dbReference type="Proteomes" id="UP000265000"/>
    </source>
</evidence>
<proteinExistence type="predicted"/>
<name>A0A3Q2Q274_FUNHE</name>
<reference evidence="2" key="2">
    <citation type="submission" date="2025-09" db="UniProtKB">
        <authorList>
            <consortium name="Ensembl"/>
        </authorList>
    </citation>
    <scope>IDENTIFICATION</scope>
</reference>
<feature type="compositionally biased region" description="Polar residues" evidence="1">
    <location>
        <begin position="401"/>
        <end position="417"/>
    </location>
</feature>
<dbReference type="GO" id="GO:0016020">
    <property type="term" value="C:membrane"/>
    <property type="evidence" value="ECO:0007669"/>
    <property type="project" value="InterPro"/>
</dbReference>
<dbReference type="Proteomes" id="UP000265000">
    <property type="component" value="Unplaced"/>
</dbReference>
<sequence>MCSRLTLYFFSFTFYSVKMKPSVTAVLCLSLFLVDIHHSLAGKTKLSINPFKKTIKTKTNLDAKTKDSILKKAKQPTPNKGSYPKQPGGDYSNQGGYPQQPAGSYPQYPNQHGGHPNPGSYPQYPNQHGGHPNPGSYPQYPNQHGGHPNPGSYPQYPNQHGGYPNPGSYPQYPGRGYPQYPNQHGGYPYHGSYPQYPSYPAGGNPAPGYSYGGGYGSYPGSYINHNPNNKILSPHYGGSFGYGGYGGGGGSPFSHSVQKMGFAPSDKSKGFGRSAVMAAAGGAMAGMALGYGLGRFPRPHFDFHSPQEEYYYNYYMYKRYGVKSTDGDDYSRDYQFSQPPETFDSYMTSCMKRTDLLPGENQRSKPRPLTTTIKTTIKTTTTTPAITTTTTATSNTSNTTAGGNFSPAPNSTSNPLNKSEVRATTLRASQILHNNEANDDTVSIVEIGYPALIKQMKVKRCTELFIVYSDRHLKKKVPPSPGSGAQRLQMGWRGLLSVVVSTTMMLMNCNMLMPNN</sequence>
<organism evidence="2 3">
    <name type="scientific">Fundulus heteroclitus</name>
    <name type="common">Killifish</name>
    <name type="synonym">Mummichog</name>
    <dbReference type="NCBI Taxonomy" id="8078"/>
    <lineage>
        <taxon>Eukaryota</taxon>
        <taxon>Metazoa</taxon>
        <taxon>Chordata</taxon>
        <taxon>Craniata</taxon>
        <taxon>Vertebrata</taxon>
        <taxon>Euteleostomi</taxon>
        <taxon>Actinopterygii</taxon>
        <taxon>Neopterygii</taxon>
        <taxon>Teleostei</taxon>
        <taxon>Neoteleostei</taxon>
        <taxon>Acanthomorphata</taxon>
        <taxon>Ovalentaria</taxon>
        <taxon>Atherinomorphae</taxon>
        <taxon>Cyprinodontiformes</taxon>
        <taxon>Fundulidae</taxon>
        <taxon>Fundulus</taxon>
    </lineage>
</organism>
<keyword evidence="3" id="KW-1185">Reference proteome</keyword>
<protein>
    <submittedName>
        <fullName evidence="2">Prion protein, related sequence 3</fullName>
    </submittedName>
</protein>
<dbReference type="STRING" id="8078.ENSFHEP00000019947"/>
<evidence type="ECO:0000256" key="1">
    <source>
        <dbReference type="SAM" id="MobiDB-lite"/>
    </source>
</evidence>
<reference evidence="2" key="1">
    <citation type="submission" date="2025-08" db="UniProtKB">
        <authorList>
            <consortium name="Ensembl"/>
        </authorList>
    </citation>
    <scope>IDENTIFICATION</scope>
</reference>